<evidence type="ECO:0000313" key="2">
    <source>
        <dbReference type="Proteomes" id="UP000005709"/>
    </source>
</evidence>
<evidence type="ECO:0000313" key="1">
    <source>
        <dbReference type="EMBL" id="EEV18049.1"/>
    </source>
</evidence>
<dbReference type="Proteomes" id="UP000005709">
    <property type="component" value="Unassembled WGS sequence"/>
</dbReference>
<comment type="caution">
    <text evidence="1">The sequence shown here is derived from an EMBL/GenBank/DDBJ whole genome shotgun (WGS) entry which is preliminary data.</text>
</comment>
<dbReference type="EMBL" id="ACYG01000019">
    <property type="protein sequence ID" value="EEV18049.1"/>
    <property type="molecule type" value="Genomic_DNA"/>
</dbReference>
<gene>
    <name evidence="1" type="ORF">CAMGR0001_0804</name>
</gene>
<accession>C8PG11</accession>
<keyword evidence="2" id="KW-1185">Reference proteome</keyword>
<protein>
    <submittedName>
        <fullName evidence="1">Uncharacterized protein</fullName>
    </submittedName>
</protein>
<dbReference type="AlphaFoldDB" id="C8PG11"/>
<reference evidence="1 2" key="1">
    <citation type="submission" date="2009-07" db="EMBL/GenBank/DDBJ databases">
        <authorList>
            <person name="Madupu R."/>
            <person name="Sebastian Y."/>
            <person name="Durkin A.S."/>
            <person name="Torralba M."/>
            <person name="Methe B."/>
            <person name="Sutton G.G."/>
            <person name="Strausberg R.L."/>
            <person name="Nelson K.E."/>
        </authorList>
    </citation>
    <scope>NUCLEOTIDE SEQUENCE [LARGE SCALE GENOMIC DNA]</scope>
    <source>
        <strain evidence="1 2">RM3268</strain>
    </source>
</reference>
<sequence length="75" mass="8713">MGFYLIRGGLNLAGSNLSRLIRRVKFYPFSSLFRFLDSFKIYPNLKFYQKAAVQKSSLFLISQRRAMAQSMPVRA</sequence>
<organism evidence="1 2">
    <name type="scientific">Campylobacter gracilis RM3268</name>
    <dbReference type="NCBI Taxonomy" id="553220"/>
    <lineage>
        <taxon>Bacteria</taxon>
        <taxon>Pseudomonadati</taxon>
        <taxon>Campylobacterota</taxon>
        <taxon>Epsilonproteobacteria</taxon>
        <taxon>Campylobacterales</taxon>
        <taxon>Campylobacteraceae</taxon>
        <taxon>Campylobacter</taxon>
    </lineage>
</organism>
<proteinExistence type="predicted"/>
<name>C8PG11_9BACT</name>